<sequence length="613" mass="67908">MLTEKKFMRKISIYHCLASIFAGVILLQTACAQNPHAANASILAEERLIEQSTVLLNNEQQFIPIQNLDQGKVASVHFSYAFSAMFDSLLNKYTKVQSFNGNTYTGQSSLADLTDELKMYNTIIVSLSETETNNKPLIDFINSNKKLKNVVLVVFGKGTALAPLDAVTAPIVWTERQTALSASYAAQVIFGGIAVTQKLPKGFSVKYRYGTGFLTAKTRLQYTVPEDAGINANNLLAIDDIAREAISQHATPGCVVMVAKDGKVIFNKAYGYHTYDDLIPDNITDIFDLASMTKISATTMTAMKLTGDGKMNLDSTLGYYIAKAKATNKSDIKVRELLLHEAGLIPDIATFTKIKPTDYSADSSAAFPTKVNDNYFLRKDYFKDVMYPDMLNSPVRTRGKYVYSDLSMLFMKEVEENITAVPLNIYVQQQFYTPLGMQTAGFLPLYRFKKDRIIPTENDEKDRHALLDGYVHDPTAALLGGVAGHAGLFANSNDVAILYQMVLNGGTYGGVQYLKPEIVKMFTAKYSDNSRRGLGFDRWDPNISLGYPSKLASPETYGHTGYTGTCVWVDPKSNLVYIFLSNRVNPKVSDKLSQLKIRGRIQDAIYEAIAKGN</sequence>
<dbReference type="InterPro" id="IPR001466">
    <property type="entry name" value="Beta-lactam-related"/>
</dbReference>
<dbReference type="Gene3D" id="3.40.50.1700">
    <property type="entry name" value="Glycoside hydrolase family 3 C-terminal domain"/>
    <property type="match status" value="1"/>
</dbReference>
<dbReference type="PANTHER" id="PTHR43283:SF11">
    <property type="entry name" value="BETA-LACTAMASE-RELATED DOMAIN-CONTAINING PROTEIN"/>
    <property type="match status" value="1"/>
</dbReference>
<comment type="caution">
    <text evidence="4">The sequence shown here is derived from an EMBL/GenBank/DDBJ whole genome shotgun (WGS) entry which is preliminary data.</text>
</comment>
<reference evidence="4 5" key="1">
    <citation type="submission" date="2018-10" db="EMBL/GenBank/DDBJ databases">
        <title>Genomic Encyclopedia of Archaeal and Bacterial Type Strains, Phase II (KMG-II): from individual species to whole genera.</title>
        <authorList>
            <person name="Goeker M."/>
        </authorList>
    </citation>
    <scope>NUCLEOTIDE SEQUENCE [LARGE SCALE GENOMIC DNA]</scope>
    <source>
        <strain evidence="4 5">DSM 18602</strain>
    </source>
</reference>
<dbReference type="SUPFAM" id="SSF56601">
    <property type="entry name" value="beta-lactamase/transpeptidase-like"/>
    <property type="match status" value="1"/>
</dbReference>
<evidence type="ECO:0000313" key="4">
    <source>
        <dbReference type="EMBL" id="RKR85293.1"/>
    </source>
</evidence>
<dbReference type="Proteomes" id="UP000268007">
    <property type="component" value="Unassembled WGS sequence"/>
</dbReference>
<dbReference type="AlphaFoldDB" id="A0A495J935"/>
<dbReference type="EMBL" id="RBKU01000001">
    <property type="protein sequence ID" value="RKR85293.1"/>
    <property type="molecule type" value="Genomic_DNA"/>
</dbReference>
<dbReference type="InterPro" id="IPR012338">
    <property type="entry name" value="Beta-lactam/transpept-like"/>
</dbReference>
<evidence type="ECO:0000259" key="3">
    <source>
        <dbReference type="Pfam" id="PF00144"/>
    </source>
</evidence>
<feature type="domain" description="Beta-lactamase-related" evidence="3">
    <location>
        <begin position="239"/>
        <end position="590"/>
    </location>
</feature>
<dbReference type="Pfam" id="PF00144">
    <property type="entry name" value="Beta-lactamase"/>
    <property type="match status" value="1"/>
</dbReference>
<protein>
    <submittedName>
        <fullName evidence="4">CubicO group peptidase (Beta-lactamase class C family)</fullName>
    </submittedName>
</protein>
<organism evidence="4 5">
    <name type="scientific">Mucilaginibacter gracilis</name>
    <dbReference type="NCBI Taxonomy" id="423350"/>
    <lineage>
        <taxon>Bacteria</taxon>
        <taxon>Pseudomonadati</taxon>
        <taxon>Bacteroidota</taxon>
        <taxon>Sphingobacteriia</taxon>
        <taxon>Sphingobacteriales</taxon>
        <taxon>Sphingobacteriaceae</taxon>
        <taxon>Mucilaginibacter</taxon>
    </lineage>
</organism>
<accession>A0A495J935</accession>
<keyword evidence="5" id="KW-1185">Reference proteome</keyword>
<name>A0A495J935_9SPHI</name>
<evidence type="ECO:0000256" key="1">
    <source>
        <dbReference type="ARBA" id="ARBA00022801"/>
    </source>
</evidence>
<evidence type="ECO:0000256" key="2">
    <source>
        <dbReference type="SAM" id="SignalP"/>
    </source>
</evidence>
<evidence type="ECO:0000313" key="5">
    <source>
        <dbReference type="Proteomes" id="UP000268007"/>
    </source>
</evidence>
<dbReference type="GO" id="GO:0005975">
    <property type="term" value="P:carbohydrate metabolic process"/>
    <property type="evidence" value="ECO:0007669"/>
    <property type="project" value="InterPro"/>
</dbReference>
<dbReference type="InterPro" id="IPR036881">
    <property type="entry name" value="Glyco_hydro_3_C_sf"/>
</dbReference>
<dbReference type="InterPro" id="IPR050789">
    <property type="entry name" value="Diverse_Enzym_Activities"/>
</dbReference>
<dbReference type="Gene3D" id="3.40.710.10">
    <property type="entry name" value="DD-peptidase/beta-lactamase superfamily"/>
    <property type="match status" value="1"/>
</dbReference>
<keyword evidence="1" id="KW-0378">Hydrolase</keyword>
<feature type="signal peptide" evidence="2">
    <location>
        <begin position="1"/>
        <end position="32"/>
    </location>
</feature>
<dbReference type="PANTHER" id="PTHR43283">
    <property type="entry name" value="BETA-LACTAMASE-RELATED"/>
    <property type="match status" value="1"/>
</dbReference>
<keyword evidence="2" id="KW-0732">Signal</keyword>
<dbReference type="GO" id="GO:0004553">
    <property type="term" value="F:hydrolase activity, hydrolyzing O-glycosyl compounds"/>
    <property type="evidence" value="ECO:0007669"/>
    <property type="project" value="InterPro"/>
</dbReference>
<feature type="chain" id="PRO_5019832655" evidence="2">
    <location>
        <begin position="33"/>
        <end position="613"/>
    </location>
</feature>
<gene>
    <name evidence="4" type="ORF">BDD43_5557</name>
</gene>
<proteinExistence type="predicted"/>